<feature type="compositionally biased region" description="Polar residues" evidence="1">
    <location>
        <begin position="65"/>
        <end position="74"/>
    </location>
</feature>
<feature type="compositionally biased region" description="Polar residues" evidence="1">
    <location>
        <begin position="823"/>
        <end position="836"/>
    </location>
</feature>
<feature type="region of interest" description="Disordered" evidence="1">
    <location>
        <begin position="572"/>
        <end position="650"/>
    </location>
</feature>
<sequence>MSGTWSHGPQPFSPAQPGNGAPGLICFNCGQNHLLVHCRAPKNSGHGPPQAAPFSQQQQFPGTNYHGSAQTGSNQPHQLYPQHQQYAPTPNQPAFSYNQGPPQQSYSAPPVNTPYGNIPYQAHQTYQYSGPVPTQYGGPPHMNLGPSNNEQYAMSQNTIPFETQSLHPHGNQTGGYGGSINPPHPNFQGPVQQQQWNTMQPPVQKVPPHQRQQRSHSDVIYKSSTSGFHAQSAQPVQGHSKAQSSDRPPIAQGPVAKRERQFNAGIPRNTPSTTISQSNGPNAASSKRGSDAVSVVKDVDKSNLRTTKSATASSRTEESIETVDELDKKQQFEWDMACIFTDPPATETVRLACPLSISFAVTPVPLLNTESMIPVSRFVKGVSVKDFSKSVRDGPTWSAINTDPAFVELNLDGPLVPIDDIPRWMAHRQGITDYIRDDLITTRKRTRPHESAIDASAGLVDGHIVTETDSESHEEAPPSKRQKNEEVDQKMSRVGTPVIETQTYVARGGTPCLVNDDQAWAPEPGERAASPATSEDPTEALLASLGVTGAPKPVNIDPVPPYAAPQHDLQESITEQTSTGPSLQRIKARGPRGIDQQRNSSLPIPTNLGPSNHIGLNPQNQSFNYSNGPHKPHHQGAAQSGPQNTPLQYNKLRPATNEVPQLSQNNYPAYQEAQPFQYQSLSPSQGQIPYANASQSHPYVNSNGQGHVQAFNGNYGPQQPPHPAQAAYANVNTISPLSYTNQAAQFHQPRMNGNTLNGQLQHEQFGFNQATNTVNGQIQHIGSAPIQHGHSINGRQQMHHASYGPPIDQRSKHQYGSAPGPQQLFNFSGNQPNTFGPQHHGQSDTIHNGNNHNALKPNNQLEHFSSGLNKQSNNPTRQDSGYSSSGGSHSNGLNKNTQRGGQNSQRNLQQIAPPNGPVASNKPENDDGRIVDASSPITYGNASSGDEIGHLRDPSDSTVDGSPLSPMSREILGSLLVPAPRKSSGTKKRPAPVVDEAYSRRW</sequence>
<dbReference type="OrthoDB" id="3550095at2759"/>
<evidence type="ECO:0000313" key="2">
    <source>
        <dbReference type="EMBL" id="EPE24417.1"/>
    </source>
</evidence>
<feature type="compositionally biased region" description="Basic and acidic residues" evidence="1">
    <location>
        <begin position="467"/>
        <end position="491"/>
    </location>
</feature>
<feature type="region of interest" description="Disordered" evidence="1">
    <location>
        <begin position="516"/>
        <end position="537"/>
    </location>
</feature>
<dbReference type="GeneID" id="19467318"/>
<keyword evidence="3" id="KW-1185">Reference proteome</keyword>
<evidence type="ECO:0000313" key="3">
    <source>
        <dbReference type="Proteomes" id="UP000016922"/>
    </source>
</evidence>
<gene>
    <name evidence="2" type="ORF">GLAREA_08269</name>
</gene>
<feature type="region of interest" description="Disordered" evidence="1">
    <location>
        <begin position="467"/>
        <end position="492"/>
    </location>
</feature>
<feature type="compositionally biased region" description="Polar residues" evidence="1">
    <location>
        <begin position="572"/>
        <end position="582"/>
    </location>
</feature>
<organism evidence="2 3">
    <name type="scientific">Glarea lozoyensis (strain ATCC 20868 / MF5171)</name>
    <dbReference type="NCBI Taxonomy" id="1116229"/>
    <lineage>
        <taxon>Eukaryota</taxon>
        <taxon>Fungi</taxon>
        <taxon>Dikarya</taxon>
        <taxon>Ascomycota</taxon>
        <taxon>Pezizomycotina</taxon>
        <taxon>Leotiomycetes</taxon>
        <taxon>Helotiales</taxon>
        <taxon>Helotiaceae</taxon>
        <taxon>Glarea</taxon>
    </lineage>
</organism>
<dbReference type="Proteomes" id="UP000016922">
    <property type="component" value="Unassembled WGS sequence"/>
</dbReference>
<reference evidence="2 3" key="1">
    <citation type="journal article" date="2013" name="BMC Genomics">
        <title>Genomics-driven discovery of the pneumocandin biosynthetic gene cluster in the fungus Glarea lozoyensis.</title>
        <authorList>
            <person name="Chen L."/>
            <person name="Yue Q."/>
            <person name="Zhang X."/>
            <person name="Xiang M."/>
            <person name="Wang C."/>
            <person name="Li S."/>
            <person name="Che Y."/>
            <person name="Ortiz-Lopez F.J."/>
            <person name="Bills G.F."/>
            <person name="Liu X."/>
            <person name="An Z."/>
        </authorList>
    </citation>
    <scope>NUCLEOTIDE SEQUENCE [LARGE SCALE GENOMIC DNA]</scope>
    <source>
        <strain evidence="3">ATCC 20868 / MF5171</strain>
    </source>
</reference>
<feature type="compositionally biased region" description="Low complexity" evidence="1">
    <location>
        <begin position="880"/>
        <end position="892"/>
    </location>
</feature>
<dbReference type="eggNOG" id="ENOG502S1I6">
    <property type="taxonomic scope" value="Eukaryota"/>
</dbReference>
<dbReference type="STRING" id="1116229.S3CD05"/>
<feature type="compositionally biased region" description="Polar residues" evidence="1">
    <location>
        <begin position="843"/>
        <end position="879"/>
    </location>
</feature>
<dbReference type="KEGG" id="glz:GLAREA_08269"/>
<feature type="region of interest" description="Disordered" evidence="1">
    <location>
        <begin position="796"/>
        <end position="1002"/>
    </location>
</feature>
<feature type="compositionally biased region" description="Polar residues" evidence="1">
    <location>
        <begin position="617"/>
        <end position="627"/>
    </location>
</feature>
<dbReference type="EMBL" id="KE145373">
    <property type="protein sequence ID" value="EPE24417.1"/>
    <property type="molecule type" value="Genomic_DNA"/>
</dbReference>
<feature type="compositionally biased region" description="Polar residues" evidence="1">
    <location>
        <begin position="893"/>
        <end position="912"/>
    </location>
</feature>
<feature type="compositionally biased region" description="Polar residues" evidence="1">
    <location>
        <begin position="227"/>
        <end position="246"/>
    </location>
</feature>
<protein>
    <submittedName>
        <fullName evidence="2">Uncharacterized protein</fullName>
    </submittedName>
</protein>
<feature type="compositionally biased region" description="Polar residues" evidence="1">
    <location>
        <begin position="87"/>
        <end position="107"/>
    </location>
</feature>
<feature type="region of interest" description="Disordered" evidence="1">
    <location>
        <begin position="227"/>
        <end position="298"/>
    </location>
</feature>
<dbReference type="AlphaFoldDB" id="S3CD05"/>
<feature type="region of interest" description="Disordered" evidence="1">
    <location>
        <begin position="40"/>
        <end position="115"/>
    </location>
</feature>
<feature type="compositionally biased region" description="Polar residues" evidence="1">
    <location>
        <begin position="637"/>
        <end position="648"/>
    </location>
</feature>
<evidence type="ECO:0000256" key="1">
    <source>
        <dbReference type="SAM" id="MobiDB-lite"/>
    </source>
</evidence>
<feature type="compositionally biased region" description="Polar residues" evidence="1">
    <location>
        <begin position="269"/>
        <end position="287"/>
    </location>
</feature>
<feature type="compositionally biased region" description="Polar residues" evidence="1">
    <location>
        <begin position="596"/>
        <end position="610"/>
    </location>
</feature>
<accession>S3CD05</accession>
<feature type="compositionally biased region" description="Low complexity" evidence="1">
    <location>
        <begin position="75"/>
        <end position="86"/>
    </location>
</feature>
<dbReference type="HOGENOM" id="CLU_299357_0_0_1"/>
<dbReference type="RefSeq" id="XP_008088505.1">
    <property type="nucleotide sequence ID" value="XM_008090314.1"/>
</dbReference>
<feature type="compositionally biased region" description="Polar residues" evidence="1">
    <location>
        <begin position="935"/>
        <end position="944"/>
    </location>
</feature>
<feature type="compositionally biased region" description="Low complexity" evidence="1">
    <location>
        <begin position="48"/>
        <end position="61"/>
    </location>
</feature>
<proteinExistence type="predicted"/>
<feature type="region of interest" description="Disordered" evidence="1">
    <location>
        <begin position="162"/>
        <end position="195"/>
    </location>
</feature>
<name>S3CD05_GLAL2</name>